<name>A0A5A7PD88_STRAF</name>
<sequence length="261" mass="28576">MLEHEGCIIVRKPRHNIVRINKSIISDAMFFHQTLHILFELLVPNPRLTERVYGFQPVQQRRLAVQAQHSRKKNRQGAAEAVAGEDKFGIWVLFEFFTEELADGVVCGGGLVGVLFAGPALALLEAEGFEEAAVDFAGGGEVVPGDVGVCGPRVGVEGFGSAEGDNDDVVFVLEGECLCRGFLLEIRSSPFQKSKDPKLNVSVVLVRGLGSHYRKRCIVSAVHVAYGGVQLSSFINAANERQEIRRCSVRIHHLPCMHTSN</sequence>
<dbReference type="Proteomes" id="UP000325081">
    <property type="component" value="Unassembled WGS sequence"/>
</dbReference>
<reference evidence="2" key="1">
    <citation type="journal article" date="2019" name="Curr. Biol.">
        <title>Genome Sequence of Striga asiatica Provides Insight into the Evolution of Plant Parasitism.</title>
        <authorList>
            <person name="Yoshida S."/>
            <person name="Kim S."/>
            <person name="Wafula E.K."/>
            <person name="Tanskanen J."/>
            <person name="Kim Y.M."/>
            <person name="Honaas L."/>
            <person name="Yang Z."/>
            <person name="Spallek T."/>
            <person name="Conn C.E."/>
            <person name="Ichihashi Y."/>
            <person name="Cheong K."/>
            <person name="Cui S."/>
            <person name="Der J.P."/>
            <person name="Gundlach H."/>
            <person name="Jiao Y."/>
            <person name="Hori C."/>
            <person name="Ishida J.K."/>
            <person name="Kasahara H."/>
            <person name="Kiba T."/>
            <person name="Kim M.S."/>
            <person name="Koo N."/>
            <person name="Laohavisit A."/>
            <person name="Lee Y.H."/>
            <person name="Lumba S."/>
            <person name="McCourt P."/>
            <person name="Mortimer J.C."/>
            <person name="Mutuku J.M."/>
            <person name="Nomura T."/>
            <person name="Sasaki-Sekimoto Y."/>
            <person name="Seto Y."/>
            <person name="Wang Y."/>
            <person name="Wakatake T."/>
            <person name="Sakakibara H."/>
            <person name="Demura T."/>
            <person name="Yamaguchi S."/>
            <person name="Yoneyama K."/>
            <person name="Manabe R.I."/>
            <person name="Nelson D.C."/>
            <person name="Schulman A.H."/>
            <person name="Timko M.P."/>
            <person name="dePamphilis C.W."/>
            <person name="Choi D."/>
            <person name="Shirasu K."/>
        </authorList>
    </citation>
    <scope>NUCLEOTIDE SEQUENCE [LARGE SCALE GENOMIC DNA]</scope>
    <source>
        <strain evidence="2">cv. UVA1</strain>
    </source>
</reference>
<comment type="caution">
    <text evidence="1">The sequence shown here is derived from an EMBL/GenBank/DDBJ whole genome shotgun (WGS) entry which is preliminary data.</text>
</comment>
<organism evidence="1 2">
    <name type="scientific">Striga asiatica</name>
    <name type="common">Asiatic witchweed</name>
    <name type="synonym">Buchnera asiatica</name>
    <dbReference type="NCBI Taxonomy" id="4170"/>
    <lineage>
        <taxon>Eukaryota</taxon>
        <taxon>Viridiplantae</taxon>
        <taxon>Streptophyta</taxon>
        <taxon>Embryophyta</taxon>
        <taxon>Tracheophyta</taxon>
        <taxon>Spermatophyta</taxon>
        <taxon>Magnoliopsida</taxon>
        <taxon>eudicotyledons</taxon>
        <taxon>Gunneridae</taxon>
        <taxon>Pentapetalae</taxon>
        <taxon>asterids</taxon>
        <taxon>lamiids</taxon>
        <taxon>Lamiales</taxon>
        <taxon>Orobanchaceae</taxon>
        <taxon>Buchnereae</taxon>
        <taxon>Striga</taxon>
    </lineage>
</organism>
<gene>
    <name evidence="1" type="ORF">STAS_06855</name>
</gene>
<dbReference type="EMBL" id="BKCP01004405">
    <property type="protein sequence ID" value="GER30893.1"/>
    <property type="molecule type" value="Genomic_DNA"/>
</dbReference>
<evidence type="ECO:0000313" key="1">
    <source>
        <dbReference type="EMBL" id="GER30893.1"/>
    </source>
</evidence>
<accession>A0A5A7PD88</accession>
<keyword evidence="2" id="KW-1185">Reference proteome</keyword>
<evidence type="ECO:0000313" key="2">
    <source>
        <dbReference type="Proteomes" id="UP000325081"/>
    </source>
</evidence>
<protein>
    <submittedName>
        <fullName evidence="1">Cytochrome P450</fullName>
    </submittedName>
</protein>
<proteinExistence type="predicted"/>
<dbReference type="AlphaFoldDB" id="A0A5A7PD88"/>